<evidence type="ECO:0000256" key="1">
    <source>
        <dbReference type="SAM" id="MobiDB-lite"/>
    </source>
</evidence>
<feature type="region of interest" description="Disordered" evidence="1">
    <location>
        <begin position="67"/>
        <end position="98"/>
    </location>
</feature>
<comment type="caution">
    <text evidence="2">The sequence shown here is derived from an EMBL/GenBank/DDBJ whole genome shotgun (WGS) entry which is preliminary data.</text>
</comment>
<dbReference type="OrthoDB" id="10517172at2759"/>
<organism evidence="2 3">
    <name type="scientific">Galdieria partita</name>
    <dbReference type="NCBI Taxonomy" id="83374"/>
    <lineage>
        <taxon>Eukaryota</taxon>
        <taxon>Rhodophyta</taxon>
        <taxon>Bangiophyceae</taxon>
        <taxon>Galdieriales</taxon>
        <taxon>Galdieriaceae</taxon>
        <taxon>Galdieria</taxon>
    </lineage>
</organism>
<sequence>MGRKVTRRRRKAYIESLIHNERQQIKKQKEKKQFKNDRELIMDKLSNMQLDYRQNTKSDKDILKRVETEKEGGNRIKKSSKPIAKKQKTKDRRRRQKIRNRMQQAVAMFSS</sequence>
<keyword evidence="3" id="KW-1185">Reference proteome</keyword>
<feature type="compositionally biased region" description="Basic residues" evidence="1">
    <location>
        <begin position="75"/>
        <end position="98"/>
    </location>
</feature>
<reference evidence="2" key="1">
    <citation type="journal article" date="2022" name="Proc. Natl. Acad. Sci. U.S.A.">
        <title>Life cycle and functional genomics of the unicellular red alga Galdieria for elucidating algal and plant evolution and industrial use.</title>
        <authorList>
            <person name="Hirooka S."/>
            <person name="Itabashi T."/>
            <person name="Ichinose T.M."/>
            <person name="Onuma R."/>
            <person name="Fujiwara T."/>
            <person name="Yamashita S."/>
            <person name="Jong L.W."/>
            <person name="Tomita R."/>
            <person name="Iwane A.H."/>
            <person name="Miyagishima S.Y."/>
        </authorList>
    </citation>
    <scope>NUCLEOTIDE SEQUENCE</scope>
    <source>
        <strain evidence="2">NBRC 102759</strain>
    </source>
</reference>
<gene>
    <name evidence="2" type="ORF">GpartN1_g3461.t1</name>
</gene>
<reference evidence="2" key="2">
    <citation type="submission" date="2022-01" db="EMBL/GenBank/DDBJ databases">
        <authorList>
            <person name="Hirooka S."/>
            <person name="Miyagishima S.Y."/>
        </authorList>
    </citation>
    <scope>NUCLEOTIDE SEQUENCE</scope>
    <source>
        <strain evidence="2">NBRC 102759</strain>
    </source>
</reference>
<dbReference type="AlphaFoldDB" id="A0A9C7PWH3"/>
<protein>
    <submittedName>
        <fullName evidence="2">Uncharacterized protein</fullName>
    </submittedName>
</protein>
<evidence type="ECO:0000313" key="2">
    <source>
        <dbReference type="EMBL" id="GJQ11670.1"/>
    </source>
</evidence>
<accession>A0A9C7PWH3</accession>
<evidence type="ECO:0000313" key="3">
    <source>
        <dbReference type="Proteomes" id="UP001061958"/>
    </source>
</evidence>
<name>A0A9C7PWH3_9RHOD</name>
<dbReference type="Proteomes" id="UP001061958">
    <property type="component" value="Unassembled WGS sequence"/>
</dbReference>
<proteinExistence type="predicted"/>
<dbReference type="EMBL" id="BQMJ01000026">
    <property type="protein sequence ID" value="GJQ11670.1"/>
    <property type="molecule type" value="Genomic_DNA"/>
</dbReference>